<dbReference type="SUPFAM" id="SSF53383">
    <property type="entry name" value="PLP-dependent transferases"/>
    <property type="match status" value="1"/>
</dbReference>
<protein>
    <submittedName>
        <fullName evidence="5">Succinyldiaminopimelate transaminase</fullName>
        <ecNumber evidence="5">2.6.1.17</ecNumber>
    </submittedName>
</protein>
<dbReference type="Pfam" id="PF00155">
    <property type="entry name" value="Aminotran_1_2"/>
    <property type="match status" value="1"/>
</dbReference>
<comment type="cofactor">
    <cofactor evidence="1">
        <name>pyridoxal 5'-phosphate</name>
        <dbReference type="ChEBI" id="CHEBI:597326"/>
    </cofactor>
</comment>
<reference evidence="5 6" key="1">
    <citation type="submission" date="2019-04" db="EMBL/GenBank/DDBJ databases">
        <title>Natronospirillum operosus gen. nov., sp. nov., a haloalkaliphilic satellite isolated from decaying biomass of laboratory culture of cyanobacterium Geitlerinema sp. and proposal of Natronospirillaceae fam. nov. and Saccharospirillaceae fam. nov.</title>
        <authorList>
            <person name="Kevbrin V."/>
            <person name="Boltyanskaya Y."/>
            <person name="Koziaeva V."/>
            <person name="Grouzdev D.S."/>
            <person name="Park M."/>
            <person name="Cho J."/>
        </authorList>
    </citation>
    <scope>NUCLEOTIDE SEQUENCE [LARGE SCALE GENOMIC DNA]</scope>
    <source>
        <strain evidence="5 6">G-116</strain>
    </source>
</reference>
<keyword evidence="3 5" id="KW-0808">Transferase</keyword>
<evidence type="ECO:0000313" key="6">
    <source>
        <dbReference type="Proteomes" id="UP000297475"/>
    </source>
</evidence>
<accession>A0A4Z0WGN1</accession>
<feature type="domain" description="Aminotransferase class I/classII large" evidence="4">
    <location>
        <begin position="32"/>
        <end position="391"/>
    </location>
</feature>
<keyword evidence="6" id="KW-1185">Reference proteome</keyword>
<dbReference type="EC" id="2.6.1.17" evidence="5"/>
<dbReference type="InterPro" id="IPR019878">
    <property type="entry name" value="DapC_beta/gammaproteobac"/>
</dbReference>
<evidence type="ECO:0000313" key="5">
    <source>
        <dbReference type="EMBL" id="TGG95117.1"/>
    </source>
</evidence>
<dbReference type="GO" id="GO:0009016">
    <property type="term" value="F:succinyldiaminopimelate transaminase activity"/>
    <property type="evidence" value="ECO:0007669"/>
    <property type="project" value="UniProtKB-EC"/>
</dbReference>
<dbReference type="GO" id="GO:0030170">
    <property type="term" value="F:pyridoxal phosphate binding"/>
    <property type="evidence" value="ECO:0007669"/>
    <property type="project" value="InterPro"/>
</dbReference>
<dbReference type="InterPro" id="IPR015421">
    <property type="entry name" value="PyrdxlP-dep_Trfase_major"/>
</dbReference>
<dbReference type="EMBL" id="SRMF01000001">
    <property type="protein sequence ID" value="TGG95117.1"/>
    <property type="molecule type" value="Genomic_DNA"/>
</dbReference>
<dbReference type="Gene3D" id="3.90.1150.10">
    <property type="entry name" value="Aspartate Aminotransferase, domain 1"/>
    <property type="match status" value="1"/>
</dbReference>
<dbReference type="OrthoDB" id="9813612at2"/>
<evidence type="ECO:0000256" key="3">
    <source>
        <dbReference type="ARBA" id="ARBA00022679"/>
    </source>
</evidence>
<dbReference type="GO" id="GO:0009089">
    <property type="term" value="P:lysine biosynthetic process via diaminopimelate"/>
    <property type="evidence" value="ECO:0007669"/>
    <property type="project" value="InterPro"/>
</dbReference>
<dbReference type="Proteomes" id="UP000297475">
    <property type="component" value="Unassembled WGS sequence"/>
</dbReference>
<dbReference type="AlphaFoldDB" id="A0A4Z0WGN1"/>
<dbReference type="InterPro" id="IPR050881">
    <property type="entry name" value="LL-DAP_aminotransferase"/>
</dbReference>
<dbReference type="PANTHER" id="PTHR42832">
    <property type="entry name" value="AMINO ACID AMINOTRANSFERASE"/>
    <property type="match status" value="1"/>
</dbReference>
<dbReference type="Gene3D" id="3.40.640.10">
    <property type="entry name" value="Type I PLP-dependent aspartate aminotransferase-like (Major domain)"/>
    <property type="match status" value="1"/>
</dbReference>
<dbReference type="InterPro" id="IPR015422">
    <property type="entry name" value="PyrdxlP-dep_Trfase_small"/>
</dbReference>
<dbReference type="PANTHER" id="PTHR42832:SF3">
    <property type="entry name" value="L-GLUTAMINE--4-(METHYLSULFANYL)-2-OXOBUTANOATE AMINOTRANSFERASE"/>
    <property type="match status" value="1"/>
</dbReference>
<organism evidence="5 6">
    <name type="scientific">Natronospirillum operosum</name>
    <dbReference type="NCBI Taxonomy" id="2759953"/>
    <lineage>
        <taxon>Bacteria</taxon>
        <taxon>Pseudomonadati</taxon>
        <taxon>Pseudomonadota</taxon>
        <taxon>Gammaproteobacteria</taxon>
        <taxon>Oceanospirillales</taxon>
        <taxon>Natronospirillaceae</taxon>
        <taxon>Natronospirillum</taxon>
    </lineage>
</organism>
<comment type="caution">
    <text evidence="5">The sequence shown here is derived from an EMBL/GenBank/DDBJ whole genome shotgun (WGS) entry which is preliminary data.</text>
</comment>
<name>A0A4Z0WGN1_9GAMM</name>
<sequence>MHEHFGRLQPYPFERLKALKAEVTPNPDLDPIALSIGEPKHTAPEFVRQALIEALDDIEVYPTTGGSAELKNAIGRWLSHRFGLPPLDADAHVLPVNGTREAIFAFVQAVFDRSQAAERPYVVMPNPFYQIYEGATFLAGGEPLLLPCLPAQHFNPDYRAVPDSVWARTQILFLCSPGNPTGAVVPMDVLDYLLDKAAEHDFIIASDECYSEIYFTERERPVGLLEACAHRGDATYRRAMVFHSLSKRSNLPGLRSGFVAGDANLIRPFLRYRTYQGGAMPLQVQKASALAWSEENHVELNRTAYREKFRRVLAVLEDVLDVSMPDAGFYLWAGTPISDEDFARRLYEQAHVTVLPGSYVGREVDGINPGAGRVRMALVAPLGECLEAAERIRDFCKSL</sequence>
<dbReference type="CDD" id="cd00609">
    <property type="entry name" value="AAT_like"/>
    <property type="match status" value="1"/>
</dbReference>
<proteinExistence type="predicted"/>
<evidence type="ECO:0000256" key="2">
    <source>
        <dbReference type="ARBA" id="ARBA00022576"/>
    </source>
</evidence>
<dbReference type="RefSeq" id="WP_135480520.1">
    <property type="nucleotide sequence ID" value="NZ_SRMF01000001.1"/>
</dbReference>
<dbReference type="InterPro" id="IPR004839">
    <property type="entry name" value="Aminotransferase_I/II_large"/>
</dbReference>
<gene>
    <name evidence="5" type="ORF">E4656_01435</name>
</gene>
<dbReference type="InterPro" id="IPR015424">
    <property type="entry name" value="PyrdxlP-dep_Trfase"/>
</dbReference>
<evidence type="ECO:0000259" key="4">
    <source>
        <dbReference type="Pfam" id="PF00155"/>
    </source>
</evidence>
<keyword evidence="2 5" id="KW-0032">Aminotransferase</keyword>
<dbReference type="NCBIfam" id="TIGR03538">
    <property type="entry name" value="DapC_gpp"/>
    <property type="match status" value="1"/>
</dbReference>
<evidence type="ECO:0000256" key="1">
    <source>
        <dbReference type="ARBA" id="ARBA00001933"/>
    </source>
</evidence>